<dbReference type="InterPro" id="IPR013785">
    <property type="entry name" value="Aldolase_TIM"/>
</dbReference>
<dbReference type="Pfam" id="PF00724">
    <property type="entry name" value="Oxidored_FMN"/>
    <property type="match status" value="1"/>
</dbReference>
<dbReference type="Proteomes" id="UP000094243">
    <property type="component" value="Unassembled WGS sequence"/>
</dbReference>
<dbReference type="GO" id="GO:0010181">
    <property type="term" value="F:FMN binding"/>
    <property type="evidence" value="ECO:0007669"/>
    <property type="project" value="InterPro"/>
</dbReference>
<evidence type="ECO:0000259" key="3">
    <source>
        <dbReference type="Pfam" id="PF00724"/>
    </source>
</evidence>
<keyword evidence="5" id="KW-1185">Reference proteome</keyword>
<evidence type="ECO:0000313" key="4">
    <source>
        <dbReference type="EMBL" id="ODQ95167.1"/>
    </source>
</evidence>
<dbReference type="SUPFAM" id="SSF51395">
    <property type="entry name" value="FMN-linked oxidoreductases"/>
    <property type="match status" value="1"/>
</dbReference>
<organism evidence="4 5">
    <name type="scientific">Mycolicibacterium holsaticum</name>
    <dbReference type="NCBI Taxonomy" id="152142"/>
    <lineage>
        <taxon>Bacteria</taxon>
        <taxon>Bacillati</taxon>
        <taxon>Actinomycetota</taxon>
        <taxon>Actinomycetes</taxon>
        <taxon>Mycobacteriales</taxon>
        <taxon>Mycobacteriaceae</taxon>
        <taxon>Mycolicibacterium</taxon>
    </lineage>
</organism>
<dbReference type="PANTHER" id="PTHR43656:SF2">
    <property type="entry name" value="BINDING OXIDOREDUCTASE, PUTATIVE (AFU_ORTHOLOGUE AFUA_2G08260)-RELATED"/>
    <property type="match status" value="1"/>
</dbReference>
<feature type="domain" description="NADH:flavin oxidoreductase/NADH oxidase N-terminal" evidence="3">
    <location>
        <begin position="5"/>
        <end position="333"/>
    </location>
</feature>
<sequence>MMLAKPLELPCGAVLPNRVAKAAMSEQLATLSGSPTRAHLRLYEKWARSGCGLVITGNVIVDRGAVSEPRQVVVEDDRDIEVLSAWAVAARSGGAHCWMQLNHAGRQIPRTLSTRPVAPSAQEMTSLRGGFARPRPLTASEIDALIGRFARSAQIAVKAGFDGVQIHAAHGYLISQFLSPLTNRRDDAWGGDPARRRRFLLAVVEAVRGAVGAGVAVAVKLNSSDFQRGGFDEDESMAVVDSLGDAGVDLLEISGGTFEATAMMTGAPESTRTREAYFLDYAERVRARARMPLMLTGGLRSAAAMETAVRSGAIDVCGLGRPLVLEPDLAQRLLAGEGAVSTASPRRVRIPRLAGAGETIWYTEQIHRIGRGRSPRPGRSAEAAMAKYLLASTCDALARRAVVR</sequence>
<dbReference type="OrthoDB" id="3169239at2"/>
<dbReference type="CDD" id="cd04733">
    <property type="entry name" value="OYE_like_2_FMN"/>
    <property type="match status" value="1"/>
</dbReference>
<evidence type="ECO:0000256" key="2">
    <source>
        <dbReference type="ARBA" id="ARBA00023002"/>
    </source>
</evidence>
<dbReference type="InterPro" id="IPR001155">
    <property type="entry name" value="OxRdtase_FMN_N"/>
</dbReference>
<gene>
    <name evidence="4" type="ORF">BHQ17_06340</name>
</gene>
<dbReference type="PANTHER" id="PTHR43656">
    <property type="entry name" value="BINDING OXIDOREDUCTASE, PUTATIVE (AFU_ORTHOLOGUE AFUA_2G08260)-RELATED"/>
    <property type="match status" value="1"/>
</dbReference>
<evidence type="ECO:0000256" key="1">
    <source>
        <dbReference type="ARBA" id="ARBA00022630"/>
    </source>
</evidence>
<proteinExistence type="predicted"/>
<name>A0A1E3S0Q5_9MYCO</name>
<comment type="caution">
    <text evidence="4">The sequence shown here is derived from an EMBL/GenBank/DDBJ whole genome shotgun (WGS) entry which is preliminary data.</text>
</comment>
<dbReference type="AlphaFoldDB" id="A0A1E3S0Q5"/>
<accession>A0A1E3S0Q5</accession>
<evidence type="ECO:0000313" key="5">
    <source>
        <dbReference type="Proteomes" id="UP000094243"/>
    </source>
</evidence>
<reference evidence="5" key="1">
    <citation type="submission" date="2016-09" db="EMBL/GenBank/DDBJ databases">
        <authorList>
            <person name="Greninger A.L."/>
            <person name="Jerome K.R."/>
            <person name="Mcnair B."/>
            <person name="Wallis C."/>
            <person name="Fang F."/>
        </authorList>
    </citation>
    <scope>NUCLEOTIDE SEQUENCE [LARGE SCALE GENOMIC DNA]</scope>
    <source>
        <strain evidence="5">M7</strain>
    </source>
</reference>
<keyword evidence="1" id="KW-0285">Flavoprotein</keyword>
<protein>
    <recommendedName>
        <fullName evidence="3">NADH:flavin oxidoreductase/NADH oxidase N-terminal domain-containing protein</fullName>
    </recommendedName>
</protein>
<dbReference type="GO" id="GO:0016491">
    <property type="term" value="F:oxidoreductase activity"/>
    <property type="evidence" value="ECO:0007669"/>
    <property type="project" value="UniProtKB-KW"/>
</dbReference>
<dbReference type="InterPro" id="IPR051799">
    <property type="entry name" value="NADH_flavin_oxidoreductase"/>
</dbReference>
<dbReference type="Gene3D" id="3.20.20.70">
    <property type="entry name" value="Aldolase class I"/>
    <property type="match status" value="1"/>
</dbReference>
<keyword evidence="2" id="KW-0560">Oxidoreductase</keyword>
<dbReference type="EMBL" id="MIGZ01000024">
    <property type="protein sequence ID" value="ODQ95167.1"/>
    <property type="molecule type" value="Genomic_DNA"/>
</dbReference>